<feature type="domain" description="D-isomer specific 2-hydroxyacid dehydrogenase catalytic" evidence="5">
    <location>
        <begin position="11"/>
        <end position="310"/>
    </location>
</feature>
<dbReference type="RefSeq" id="WP_095620904.1">
    <property type="nucleotide sequence ID" value="NZ_NSKB01000004.1"/>
</dbReference>
<name>A0A2A2EVC0_9GAMM</name>
<dbReference type="EMBL" id="NSKB01000004">
    <property type="protein sequence ID" value="PAU76510.1"/>
    <property type="molecule type" value="Genomic_DNA"/>
</dbReference>
<accession>A0A2A2EVC0</accession>
<comment type="caution">
    <text evidence="7">The sequence shown here is derived from an EMBL/GenBank/DDBJ whole genome shotgun (WGS) entry which is preliminary data.</text>
</comment>
<dbReference type="PANTHER" id="PTHR43761:SF1">
    <property type="entry name" value="D-ISOMER SPECIFIC 2-HYDROXYACID DEHYDROGENASE CATALYTIC DOMAIN-CONTAINING PROTEIN-RELATED"/>
    <property type="match status" value="1"/>
</dbReference>
<dbReference type="AlphaFoldDB" id="A0A2A2EVC0"/>
<dbReference type="GO" id="GO:0016616">
    <property type="term" value="F:oxidoreductase activity, acting on the CH-OH group of donors, NAD or NADP as acceptor"/>
    <property type="evidence" value="ECO:0007669"/>
    <property type="project" value="InterPro"/>
</dbReference>
<dbReference type="InterPro" id="IPR006139">
    <property type="entry name" value="D-isomer_2_OHA_DH_cat_dom"/>
</dbReference>
<keyword evidence="3" id="KW-0520">NAD</keyword>
<sequence>MSYTVLITAPRLAEDGLEVLEQAGCRLLFIPLGEEDLLVDIMSSQPIDAVIARTLPIGREAITACQGLRVISRHGVGHDAVDIQAAAERNIPVTVVGSTNAQSVAELAIGLMLAVARDIPTLSERVRAGEWPRQAPGMQLSGRTLGLVGYGVIARHVARMSSAIGMHVMAYDPAVGEMHDGVRQAASLMELLAASDVVSLHCPLLPETRHLMDTTALAALRPGAIVINTARGGLVDEDALAESIASGHLRGAGLDTLAEEPAHPGHRLLQMPQVVIMPHVGGNSDAALAWTARAAAENALAMLVGQRPAHGRIVNEDLLEATP</sequence>
<evidence type="ECO:0000256" key="1">
    <source>
        <dbReference type="ARBA" id="ARBA00005854"/>
    </source>
</evidence>
<dbReference type="InterPro" id="IPR050418">
    <property type="entry name" value="D-iso_2-hydroxyacid_DH_PdxB"/>
</dbReference>
<evidence type="ECO:0000259" key="6">
    <source>
        <dbReference type="Pfam" id="PF02826"/>
    </source>
</evidence>
<dbReference type="Pfam" id="PF02826">
    <property type="entry name" value="2-Hacid_dh_C"/>
    <property type="match status" value="1"/>
</dbReference>
<comment type="similarity">
    <text evidence="1 4">Belongs to the D-isomer specific 2-hydroxyacid dehydrogenase family.</text>
</comment>
<dbReference type="Proteomes" id="UP000217771">
    <property type="component" value="Unassembled WGS sequence"/>
</dbReference>
<dbReference type="InterPro" id="IPR029753">
    <property type="entry name" value="D-isomer_DH_CS"/>
</dbReference>
<evidence type="ECO:0000313" key="8">
    <source>
        <dbReference type="Proteomes" id="UP000217771"/>
    </source>
</evidence>
<evidence type="ECO:0000256" key="2">
    <source>
        <dbReference type="ARBA" id="ARBA00023002"/>
    </source>
</evidence>
<evidence type="ECO:0000313" key="7">
    <source>
        <dbReference type="EMBL" id="PAU76510.1"/>
    </source>
</evidence>
<evidence type="ECO:0000256" key="3">
    <source>
        <dbReference type="ARBA" id="ARBA00023027"/>
    </source>
</evidence>
<dbReference type="PROSITE" id="PS00670">
    <property type="entry name" value="D_2_HYDROXYACID_DH_2"/>
    <property type="match status" value="1"/>
</dbReference>
<dbReference type="SUPFAM" id="SSF51735">
    <property type="entry name" value="NAD(P)-binding Rossmann-fold domains"/>
    <property type="match status" value="1"/>
</dbReference>
<dbReference type="FunFam" id="3.40.50.720:FF:000203">
    <property type="entry name" value="D-3-phosphoglycerate dehydrogenase (SerA)"/>
    <property type="match status" value="1"/>
</dbReference>
<organism evidence="7 8">
    <name type="scientific">Halomonas salipaludis</name>
    <dbReference type="NCBI Taxonomy" id="2032625"/>
    <lineage>
        <taxon>Bacteria</taxon>
        <taxon>Pseudomonadati</taxon>
        <taxon>Pseudomonadota</taxon>
        <taxon>Gammaproteobacteria</taxon>
        <taxon>Oceanospirillales</taxon>
        <taxon>Halomonadaceae</taxon>
        <taxon>Halomonas</taxon>
    </lineage>
</organism>
<dbReference type="CDD" id="cd12173">
    <property type="entry name" value="PGDH_4"/>
    <property type="match status" value="1"/>
</dbReference>
<dbReference type="PROSITE" id="PS00671">
    <property type="entry name" value="D_2_HYDROXYACID_DH_3"/>
    <property type="match status" value="1"/>
</dbReference>
<keyword evidence="2 4" id="KW-0560">Oxidoreductase</keyword>
<keyword evidence="8" id="KW-1185">Reference proteome</keyword>
<dbReference type="GO" id="GO:0051287">
    <property type="term" value="F:NAD binding"/>
    <property type="evidence" value="ECO:0007669"/>
    <property type="project" value="InterPro"/>
</dbReference>
<dbReference type="InterPro" id="IPR006140">
    <property type="entry name" value="D-isomer_DH_NAD-bd"/>
</dbReference>
<proteinExistence type="inferred from homology"/>
<feature type="domain" description="D-isomer specific 2-hydroxyacid dehydrogenase NAD-binding" evidence="6">
    <location>
        <begin position="109"/>
        <end position="281"/>
    </location>
</feature>
<protein>
    <submittedName>
        <fullName evidence="7">Hydroxyacid dehydrogenase</fullName>
    </submittedName>
</protein>
<evidence type="ECO:0000256" key="4">
    <source>
        <dbReference type="RuleBase" id="RU003719"/>
    </source>
</evidence>
<dbReference type="SUPFAM" id="SSF52283">
    <property type="entry name" value="Formate/glycerate dehydrogenase catalytic domain-like"/>
    <property type="match status" value="1"/>
</dbReference>
<dbReference type="OrthoDB" id="9805416at2"/>
<evidence type="ECO:0000259" key="5">
    <source>
        <dbReference type="Pfam" id="PF00389"/>
    </source>
</evidence>
<dbReference type="InterPro" id="IPR036291">
    <property type="entry name" value="NAD(P)-bd_dom_sf"/>
</dbReference>
<reference evidence="7 8" key="1">
    <citation type="submission" date="2017-08" db="EMBL/GenBank/DDBJ databases">
        <title>Halomonas alkalisoli sp. nov., isolated from saline alkaline soil.</title>
        <authorList>
            <person name="Wang D."/>
            <person name="Zhang G."/>
        </authorList>
    </citation>
    <scope>NUCLEOTIDE SEQUENCE [LARGE SCALE GENOMIC DNA]</scope>
    <source>
        <strain evidence="7 8">WRN001</strain>
    </source>
</reference>
<dbReference type="Gene3D" id="3.40.50.720">
    <property type="entry name" value="NAD(P)-binding Rossmann-like Domain"/>
    <property type="match status" value="2"/>
</dbReference>
<gene>
    <name evidence="7" type="ORF">CK498_10900</name>
</gene>
<dbReference type="PANTHER" id="PTHR43761">
    <property type="entry name" value="D-ISOMER SPECIFIC 2-HYDROXYACID DEHYDROGENASE FAMILY PROTEIN (AFU_ORTHOLOGUE AFUA_1G13630)"/>
    <property type="match status" value="1"/>
</dbReference>
<dbReference type="Pfam" id="PF00389">
    <property type="entry name" value="2-Hacid_dh"/>
    <property type="match status" value="1"/>
</dbReference>